<evidence type="ECO:0000256" key="2">
    <source>
        <dbReference type="SAM" id="SignalP"/>
    </source>
</evidence>
<name>I0Z6D3_COCSC</name>
<sequence length="291" mass="32039">MWNAPRQRAGGGHFEGQHMVSAWAILGLILLPSSLCYPSGKQGHAGRRTSVETAKLSFPLEVSSHLSWDADQTSTLSKKGHVARRQSLETVKLSFPLEVSNDLSWDASWSSTLSTDPSFDKIQPSIPEVPKLFGSALSKRRPLKEPSTMQEGKQTRRQLSDTTTTKLSFPVELSNTLSWDATLTSTLDFNPTGSVEKEVVAGSVHASHDPFPLKWGFKVGKGRKLKEHADDTQDEIDNNASRELLETPEIKLPEEGSGSIPDVTKSTIFEAKKPNFSFHDRGSRASQTLQN</sequence>
<protein>
    <submittedName>
        <fullName evidence="3">Uncharacterized protein</fullName>
    </submittedName>
</protein>
<feature type="compositionally biased region" description="Basic and acidic residues" evidence="1">
    <location>
        <begin position="243"/>
        <end position="254"/>
    </location>
</feature>
<proteinExistence type="predicted"/>
<dbReference type="Proteomes" id="UP000007264">
    <property type="component" value="Unassembled WGS sequence"/>
</dbReference>
<gene>
    <name evidence="3" type="ORF">COCSUDRAFT_65029</name>
</gene>
<dbReference type="AlphaFoldDB" id="I0Z6D3"/>
<feature type="region of interest" description="Disordered" evidence="1">
    <location>
        <begin position="226"/>
        <end position="262"/>
    </location>
</feature>
<keyword evidence="2" id="KW-0732">Signal</keyword>
<keyword evidence="4" id="KW-1185">Reference proteome</keyword>
<evidence type="ECO:0000313" key="3">
    <source>
        <dbReference type="EMBL" id="EIE26202.1"/>
    </source>
</evidence>
<reference evidence="3 4" key="1">
    <citation type="journal article" date="2012" name="Genome Biol.">
        <title>The genome of the polar eukaryotic microalga coccomyxa subellipsoidea reveals traits of cold adaptation.</title>
        <authorList>
            <person name="Blanc G."/>
            <person name="Agarkova I."/>
            <person name="Grimwood J."/>
            <person name="Kuo A."/>
            <person name="Brueggeman A."/>
            <person name="Dunigan D."/>
            <person name="Gurnon J."/>
            <person name="Ladunga I."/>
            <person name="Lindquist E."/>
            <person name="Lucas S."/>
            <person name="Pangilinan J."/>
            <person name="Proschold T."/>
            <person name="Salamov A."/>
            <person name="Schmutz J."/>
            <person name="Weeks D."/>
            <person name="Yamada T."/>
            <person name="Claverie J.M."/>
            <person name="Grigoriev I."/>
            <person name="Van Etten J."/>
            <person name="Lomsadze A."/>
            <person name="Borodovsky M."/>
        </authorList>
    </citation>
    <scope>NUCLEOTIDE SEQUENCE [LARGE SCALE GENOMIC DNA]</scope>
    <source>
        <strain evidence="3 4">C-169</strain>
    </source>
</reference>
<dbReference type="EMBL" id="AGSI01000003">
    <property type="protein sequence ID" value="EIE26202.1"/>
    <property type="molecule type" value="Genomic_DNA"/>
</dbReference>
<dbReference type="GeneID" id="17044206"/>
<organism evidence="3 4">
    <name type="scientific">Coccomyxa subellipsoidea (strain C-169)</name>
    <name type="common">Green microalga</name>
    <dbReference type="NCBI Taxonomy" id="574566"/>
    <lineage>
        <taxon>Eukaryota</taxon>
        <taxon>Viridiplantae</taxon>
        <taxon>Chlorophyta</taxon>
        <taxon>core chlorophytes</taxon>
        <taxon>Trebouxiophyceae</taxon>
        <taxon>Trebouxiophyceae incertae sedis</taxon>
        <taxon>Coccomyxaceae</taxon>
        <taxon>Coccomyxa</taxon>
        <taxon>Coccomyxa subellipsoidea</taxon>
    </lineage>
</organism>
<feature type="chain" id="PRO_5003636844" evidence="2">
    <location>
        <begin position="37"/>
        <end position="291"/>
    </location>
</feature>
<dbReference type="RefSeq" id="XP_005650746.1">
    <property type="nucleotide sequence ID" value="XM_005650689.1"/>
</dbReference>
<comment type="caution">
    <text evidence="3">The sequence shown here is derived from an EMBL/GenBank/DDBJ whole genome shotgun (WGS) entry which is preliminary data.</text>
</comment>
<evidence type="ECO:0000256" key="1">
    <source>
        <dbReference type="SAM" id="MobiDB-lite"/>
    </source>
</evidence>
<feature type="signal peptide" evidence="2">
    <location>
        <begin position="1"/>
        <end position="36"/>
    </location>
</feature>
<accession>I0Z6D3</accession>
<evidence type="ECO:0000313" key="4">
    <source>
        <dbReference type="Proteomes" id="UP000007264"/>
    </source>
</evidence>
<feature type="region of interest" description="Disordered" evidence="1">
    <location>
        <begin position="141"/>
        <end position="163"/>
    </location>
</feature>
<dbReference type="KEGG" id="csl:COCSUDRAFT_65029"/>